<evidence type="ECO:0000256" key="6">
    <source>
        <dbReference type="ARBA" id="ARBA00022741"/>
    </source>
</evidence>
<dbReference type="InterPro" id="IPR000719">
    <property type="entry name" value="Prot_kinase_dom"/>
</dbReference>
<dbReference type="PANTHER" id="PTHR27009">
    <property type="entry name" value="RUST RESISTANCE KINASE LR10-RELATED"/>
    <property type="match status" value="1"/>
</dbReference>
<evidence type="ECO:0000313" key="17">
    <source>
        <dbReference type="Proteomes" id="UP001231189"/>
    </source>
</evidence>
<evidence type="ECO:0000313" key="16">
    <source>
        <dbReference type="EMBL" id="KAK1660596.1"/>
    </source>
</evidence>
<evidence type="ECO:0000256" key="14">
    <source>
        <dbReference type="SAM" id="SignalP"/>
    </source>
</evidence>
<gene>
    <name evidence="16" type="ORF">QYE76_048755</name>
</gene>
<evidence type="ECO:0000256" key="3">
    <source>
        <dbReference type="ARBA" id="ARBA00022679"/>
    </source>
</evidence>
<dbReference type="InterPro" id="IPR011009">
    <property type="entry name" value="Kinase-like_dom_sf"/>
</dbReference>
<organism evidence="16 17">
    <name type="scientific">Lolium multiflorum</name>
    <name type="common">Italian ryegrass</name>
    <name type="synonym">Lolium perenne subsp. multiflorum</name>
    <dbReference type="NCBI Taxonomy" id="4521"/>
    <lineage>
        <taxon>Eukaryota</taxon>
        <taxon>Viridiplantae</taxon>
        <taxon>Streptophyta</taxon>
        <taxon>Embryophyta</taxon>
        <taxon>Tracheophyta</taxon>
        <taxon>Spermatophyta</taxon>
        <taxon>Magnoliopsida</taxon>
        <taxon>Liliopsida</taxon>
        <taxon>Poales</taxon>
        <taxon>Poaceae</taxon>
        <taxon>BOP clade</taxon>
        <taxon>Pooideae</taxon>
        <taxon>Poodae</taxon>
        <taxon>Poeae</taxon>
        <taxon>Poeae Chloroplast Group 2 (Poeae type)</taxon>
        <taxon>Loliodinae</taxon>
        <taxon>Loliinae</taxon>
        <taxon>Lolium</taxon>
    </lineage>
</organism>
<keyword evidence="4 13" id="KW-0812">Transmembrane</keyword>
<dbReference type="GO" id="GO:0004674">
    <property type="term" value="F:protein serine/threonine kinase activity"/>
    <property type="evidence" value="ECO:0007669"/>
    <property type="project" value="UniProtKB-KW"/>
</dbReference>
<keyword evidence="2" id="KW-0723">Serine/threonine-protein kinase</keyword>
<dbReference type="PROSITE" id="PS00108">
    <property type="entry name" value="PROTEIN_KINASE_ST"/>
    <property type="match status" value="1"/>
</dbReference>
<evidence type="ECO:0000259" key="15">
    <source>
        <dbReference type="PROSITE" id="PS50011"/>
    </source>
</evidence>
<dbReference type="SUPFAM" id="SSF56112">
    <property type="entry name" value="Protein kinase-like (PK-like)"/>
    <property type="match status" value="1"/>
</dbReference>
<evidence type="ECO:0000256" key="12">
    <source>
        <dbReference type="PROSITE-ProRule" id="PRU10141"/>
    </source>
</evidence>
<keyword evidence="6 12" id="KW-0547">Nucleotide-binding</keyword>
<proteinExistence type="predicted"/>
<keyword evidence="8 12" id="KW-0067">ATP-binding</keyword>
<sequence>MALRCWFMWAWWLPLMLAVEAEEQVEGCTGSANRCGNLIISDPFWLPDLESGRSCGSPYFEITCFNNTPVLPSSKPFSYGFEIMNISYEAESMRVVDLAKLRLLPPASSSCNMPILNTTEKLRRQFRIDPVSLNMIIYNCTNASPAARQDGELVETRMRCVNETQVFVGLERGHDEMSGVVGCDVAGLPVLAGANGEAKASDYDQLIRNGFILRWDRENPPRTLARSKRTGRKILLIVSTSAATTLLFPCVYFLIWHRNGKRHCHLLWKKTSSSTERNYEAMIVSYGSLAPKRYTYSEVMRLTSSRSDQLGKGGYGVVFKGRLHDGRLVAVKFLHDCKGNGDEFVNEVMSIGRTSHVNVVSLHGFCLEGSKRALIYEYMPNGSLDKYIYSENPKDILGWERLYMIAIGIARGLEYLHHSCNIRIVHFDIKPQNILLDKDFSPKIADFGLAKLCHTKESKLSMTGARGTIGFIAPEVHYRTFGVVSTKSDVYGYGMMLLEMVGGRRNVKSIVEKSSEKYFPDWIYDHFAQDDGLQACEIRGEIEESARKMILIGLWCIQVIPMYRPTITKVLEMFDRSLDDLEMPPKQSFCELLESSAHNMDVQSATSTRSEEISLVDSKNPTAIKNSLSS</sequence>
<dbReference type="Gene3D" id="1.10.510.10">
    <property type="entry name" value="Transferase(Phosphotransferase) domain 1"/>
    <property type="match status" value="1"/>
</dbReference>
<keyword evidence="11" id="KW-0325">Glycoprotein</keyword>
<name>A0AAD8WG72_LOLMU</name>
<dbReference type="InterPro" id="IPR045874">
    <property type="entry name" value="LRK10/LRL21-25-like"/>
</dbReference>
<protein>
    <recommendedName>
        <fullName evidence="15">Protein kinase domain-containing protein</fullName>
    </recommendedName>
</protein>
<keyword evidence="5 14" id="KW-0732">Signal</keyword>
<dbReference type="GO" id="GO:0005524">
    <property type="term" value="F:ATP binding"/>
    <property type="evidence" value="ECO:0007669"/>
    <property type="project" value="UniProtKB-UniRule"/>
</dbReference>
<dbReference type="AlphaFoldDB" id="A0AAD8WG72"/>
<dbReference type="FunFam" id="3.30.200.20:FF:000178">
    <property type="entry name" value="serine/threonine-protein kinase PBS1-like"/>
    <property type="match status" value="1"/>
</dbReference>
<dbReference type="GO" id="GO:0030247">
    <property type="term" value="F:polysaccharide binding"/>
    <property type="evidence" value="ECO:0007669"/>
    <property type="project" value="InterPro"/>
</dbReference>
<dbReference type="Proteomes" id="UP001231189">
    <property type="component" value="Unassembled WGS sequence"/>
</dbReference>
<comment type="caution">
    <text evidence="16">The sequence shown here is derived from an EMBL/GenBank/DDBJ whole genome shotgun (WGS) entry which is preliminary data.</text>
</comment>
<keyword evidence="10 13" id="KW-0472">Membrane</keyword>
<dbReference type="FunFam" id="1.10.510.10:FF:000590">
    <property type="entry name" value="PR5-like receptor kinase"/>
    <property type="match status" value="1"/>
</dbReference>
<feature type="binding site" evidence="12">
    <location>
        <position position="332"/>
    </location>
    <ligand>
        <name>ATP</name>
        <dbReference type="ChEBI" id="CHEBI:30616"/>
    </ligand>
</feature>
<keyword evidence="17" id="KW-1185">Reference proteome</keyword>
<dbReference type="GO" id="GO:0016020">
    <property type="term" value="C:membrane"/>
    <property type="evidence" value="ECO:0007669"/>
    <property type="project" value="UniProtKB-SubCell"/>
</dbReference>
<evidence type="ECO:0000256" key="4">
    <source>
        <dbReference type="ARBA" id="ARBA00022692"/>
    </source>
</evidence>
<keyword evidence="7" id="KW-0418">Kinase</keyword>
<evidence type="ECO:0000256" key="5">
    <source>
        <dbReference type="ARBA" id="ARBA00022729"/>
    </source>
</evidence>
<evidence type="ECO:0000256" key="2">
    <source>
        <dbReference type="ARBA" id="ARBA00022527"/>
    </source>
</evidence>
<evidence type="ECO:0000256" key="1">
    <source>
        <dbReference type="ARBA" id="ARBA00004479"/>
    </source>
</evidence>
<evidence type="ECO:0000256" key="9">
    <source>
        <dbReference type="ARBA" id="ARBA00022989"/>
    </source>
</evidence>
<dbReference type="EMBL" id="JAUUTY010000003">
    <property type="protein sequence ID" value="KAK1660596.1"/>
    <property type="molecule type" value="Genomic_DNA"/>
</dbReference>
<feature type="chain" id="PRO_5042000861" description="Protein kinase domain-containing protein" evidence="14">
    <location>
        <begin position="22"/>
        <end position="630"/>
    </location>
</feature>
<evidence type="ECO:0000256" key="7">
    <source>
        <dbReference type="ARBA" id="ARBA00022777"/>
    </source>
</evidence>
<dbReference type="Pfam" id="PF13947">
    <property type="entry name" value="GUB_WAK_bind"/>
    <property type="match status" value="1"/>
</dbReference>
<dbReference type="InterPro" id="IPR017441">
    <property type="entry name" value="Protein_kinase_ATP_BS"/>
</dbReference>
<dbReference type="InterPro" id="IPR025287">
    <property type="entry name" value="WAK_GUB"/>
</dbReference>
<feature type="signal peptide" evidence="14">
    <location>
        <begin position="1"/>
        <end position="21"/>
    </location>
</feature>
<dbReference type="Pfam" id="PF00069">
    <property type="entry name" value="Pkinase"/>
    <property type="match status" value="1"/>
</dbReference>
<accession>A0AAD8WG72</accession>
<keyword evidence="9 13" id="KW-1133">Transmembrane helix</keyword>
<evidence type="ECO:0000256" key="13">
    <source>
        <dbReference type="SAM" id="Phobius"/>
    </source>
</evidence>
<dbReference type="PROSITE" id="PS00107">
    <property type="entry name" value="PROTEIN_KINASE_ATP"/>
    <property type="match status" value="1"/>
</dbReference>
<feature type="domain" description="Protein kinase" evidence="15">
    <location>
        <begin position="304"/>
        <end position="578"/>
    </location>
</feature>
<dbReference type="InterPro" id="IPR008271">
    <property type="entry name" value="Ser/Thr_kinase_AS"/>
</dbReference>
<evidence type="ECO:0000256" key="10">
    <source>
        <dbReference type="ARBA" id="ARBA00023136"/>
    </source>
</evidence>
<comment type="subcellular location">
    <subcellularLocation>
        <location evidence="1">Membrane</location>
        <topology evidence="1">Single-pass type I membrane protein</topology>
    </subcellularLocation>
</comment>
<evidence type="ECO:0000256" key="8">
    <source>
        <dbReference type="ARBA" id="ARBA00022840"/>
    </source>
</evidence>
<keyword evidence="3" id="KW-0808">Transferase</keyword>
<dbReference type="CDD" id="cd14066">
    <property type="entry name" value="STKc_IRAK"/>
    <property type="match status" value="1"/>
</dbReference>
<dbReference type="Gene3D" id="3.30.200.20">
    <property type="entry name" value="Phosphorylase Kinase, domain 1"/>
    <property type="match status" value="1"/>
</dbReference>
<feature type="transmembrane region" description="Helical" evidence="13">
    <location>
        <begin position="234"/>
        <end position="255"/>
    </location>
</feature>
<reference evidence="16" key="1">
    <citation type="submission" date="2023-07" db="EMBL/GenBank/DDBJ databases">
        <title>A chromosome-level genome assembly of Lolium multiflorum.</title>
        <authorList>
            <person name="Chen Y."/>
            <person name="Copetti D."/>
            <person name="Kolliker R."/>
            <person name="Studer B."/>
        </authorList>
    </citation>
    <scope>NUCLEOTIDE SEQUENCE</scope>
    <source>
        <strain evidence="16">02402/16</strain>
        <tissue evidence="16">Leaf</tissue>
    </source>
</reference>
<dbReference type="SMART" id="SM00220">
    <property type="entry name" value="S_TKc"/>
    <property type="match status" value="1"/>
</dbReference>
<evidence type="ECO:0000256" key="11">
    <source>
        <dbReference type="ARBA" id="ARBA00023180"/>
    </source>
</evidence>
<dbReference type="PROSITE" id="PS50011">
    <property type="entry name" value="PROTEIN_KINASE_DOM"/>
    <property type="match status" value="1"/>
</dbReference>